<feature type="transmembrane region" description="Helical" evidence="8">
    <location>
        <begin position="64"/>
        <end position="82"/>
    </location>
</feature>
<dbReference type="InterPro" id="IPR003663">
    <property type="entry name" value="Sugar/inositol_transpt"/>
</dbReference>
<evidence type="ECO:0000256" key="4">
    <source>
        <dbReference type="ARBA" id="ARBA00022692"/>
    </source>
</evidence>
<comment type="similarity">
    <text evidence="2 7">Belongs to the major facilitator superfamily. Sugar transporter (TC 2.A.1.1) family.</text>
</comment>
<dbReference type="PANTHER" id="PTHR48022">
    <property type="entry name" value="PLASTIDIC GLUCOSE TRANSPORTER 4"/>
    <property type="match status" value="1"/>
</dbReference>
<feature type="transmembrane region" description="Helical" evidence="8">
    <location>
        <begin position="215"/>
        <end position="233"/>
    </location>
</feature>
<keyword evidence="6 8" id="KW-0472">Membrane</keyword>
<protein>
    <recommendedName>
        <fullName evidence="9">Major facilitator superfamily (MFS) profile domain-containing protein</fullName>
    </recommendedName>
</protein>
<feature type="transmembrane region" description="Helical" evidence="8">
    <location>
        <begin position="94"/>
        <end position="117"/>
    </location>
</feature>
<evidence type="ECO:0000256" key="3">
    <source>
        <dbReference type="ARBA" id="ARBA00022448"/>
    </source>
</evidence>
<dbReference type="InterPro" id="IPR005828">
    <property type="entry name" value="MFS_sugar_transport-like"/>
</dbReference>
<evidence type="ECO:0000259" key="9">
    <source>
        <dbReference type="PROSITE" id="PS50850"/>
    </source>
</evidence>
<evidence type="ECO:0000256" key="6">
    <source>
        <dbReference type="ARBA" id="ARBA00023136"/>
    </source>
</evidence>
<comment type="subcellular location">
    <subcellularLocation>
        <location evidence="1">Membrane</location>
        <topology evidence="1">Multi-pass membrane protein</topology>
    </subcellularLocation>
</comment>
<dbReference type="InterPro" id="IPR050360">
    <property type="entry name" value="MFS_Sugar_Transporters"/>
</dbReference>
<evidence type="ECO:0000256" key="7">
    <source>
        <dbReference type="RuleBase" id="RU003346"/>
    </source>
</evidence>
<dbReference type="PROSITE" id="PS00217">
    <property type="entry name" value="SUGAR_TRANSPORT_2"/>
    <property type="match status" value="1"/>
</dbReference>
<dbReference type="Gene3D" id="1.20.1250.20">
    <property type="entry name" value="MFS general substrate transporter like domains"/>
    <property type="match status" value="1"/>
</dbReference>
<evidence type="ECO:0000256" key="1">
    <source>
        <dbReference type="ARBA" id="ARBA00004141"/>
    </source>
</evidence>
<feature type="transmembrane region" description="Helical" evidence="8">
    <location>
        <begin position="347"/>
        <end position="366"/>
    </location>
</feature>
<gene>
    <name evidence="10" type="ORF">Plec18167_005318</name>
</gene>
<evidence type="ECO:0000256" key="2">
    <source>
        <dbReference type="ARBA" id="ARBA00010992"/>
    </source>
</evidence>
<proteinExistence type="inferred from homology"/>
<evidence type="ECO:0000313" key="10">
    <source>
        <dbReference type="EMBL" id="KAL1876057.1"/>
    </source>
</evidence>
<dbReference type="InterPro" id="IPR020846">
    <property type="entry name" value="MFS_dom"/>
</dbReference>
<dbReference type="Pfam" id="PF00083">
    <property type="entry name" value="Sugar_tr"/>
    <property type="match status" value="1"/>
</dbReference>
<dbReference type="PROSITE" id="PS00216">
    <property type="entry name" value="SUGAR_TRANSPORT_1"/>
    <property type="match status" value="1"/>
</dbReference>
<feature type="transmembrane region" description="Helical" evidence="8">
    <location>
        <begin position="313"/>
        <end position="335"/>
    </location>
</feature>
<keyword evidence="5 8" id="KW-1133">Transmembrane helix</keyword>
<keyword evidence="11" id="KW-1185">Reference proteome</keyword>
<dbReference type="NCBIfam" id="TIGR00879">
    <property type="entry name" value="SP"/>
    <property type="match status" value="1"/>
</dbReference>
<accession>A0ABR3XK15</accession>
<keyword evidence="4 8" id="KW-0812">Transmembrane</keyword>
<dbReference type="EMBL" id="JAVDPF010000016">
    <property type="protein sequence ID" value="KAL1876057.1"/>
    <property type="molecule type" value="Genomic_DNA"/>
</dbReference>
<feature type="transmembrane region" description="Helical" evidence="8">
    <location>
        <begin position="129"/>
        <end position="146"/>
    </location>
</feature>
<evidence type="ECO:0000256" key="5">
    <source>
        <dbReference type="ARBA" id="ARBA00022989"/>
    </source>
</evidence>
<evidence type="ECO:0000313" key="11">
    <source>
        <dbReference type="Proteomes" id="UP001583193"/>
    </source>
</evidence>
<keyword evidence="3 7" id="KW-0813">Transport</keyword>
<feature type="domain" description="Major facilitator superfamily (MFS) profile" evidence="9">
    <location>
        <begin position="1"/>
        <end position="400"/>
    </location>
</feature>
<feature type="transmembrane region" description="Helical" evidence="8">
    <location>
        <begin position="378"/>
        <end position="396"/>
    </location>
</feature>
<dbReference type="SUPFAM" id="SSF103473">
    <property type="entry name" value="MFS general substrate transporter"/>
    <property type="match status" value="1"/>
</dbReference>
<evidence type="ECO:0000256" key="8">
    <source>
        <dbReference type="SAM" id="Phobius"/>
    </source>
</evidence>
<comment type="caution">
    <text evidence="10">The sequence shown here is derived from an EMBL/GenBank/DDBJ whole genome shotgun (WGS) entry which is preliminary data.</text>
</comment>
<dbReference type="Proteomes" id="UP001583193">
    <property type="component" value="Unassembled WGS sequence"/>
</dbReference>
<reference evidence="10 11" key="1">
    <citation type="journal article" date="2024" name="IMA Fungus">
        <title>IMA Genome - F19 : A genome assembly and annotation guide to empower mycologists, including annotated draft genome sequences of Ceratocystis pirilliformis, Diaporthe australafricana, Fusarium ophioides, Paecilomyces lecythidis, and Sporothrix stenoceras.</title>
        <authorList>
            <person name="Aylward J."/>
            <person name="Wilson A.M."/>
            <person name="Visagie C.M."/>
            <person name="Spraker J."/>
            <person name="Barnes I."/>
            <person name="Buitendag C."/>
            <person name="Ceriani C."/>
            <person name="Del Mar Angel L."/>
            <person name="du Plessis D."/>
            <person name="Fuchs T."/>
            <person name="Gasser K."/>
            <person name="Kramer D."/>
            <person name="Li W."/>
            <person name="Munsamy K."/>
            <person name="Piso A."/>
            <person name="Price J.L."/>
            <person name="Sonnekus B."/>
            <person name="Thomas C."/>
            <person name="van der Nest A."/>
            <person name="van Dijk A."/>
            <person name="van Heerden A."/>
            <person name="van Vuuren N."/>
            <person name="Yilmaz N."/>
            <person name="Duong T.A."/>
            <person name="van der Merwe N.A."/>
            <person name="Wingfield M.J."/>
            <person name="Wingfield B.D."/>
        </authorList>
    </citation>
    <scope>NUCLEOTIDE SEQUENCE [LARGE SCALE GENOMIC DNA]</scope>
    <source>
        <strain evidence="10 11">CMW 18167</strain>
    </source>
</reference>
<organism evidence="10 11">
    <name type="scientific">Paecilomyces lecythidis</name>
    <dbReference type="NCBI Taxonomy" id="3004212"/>
    <lineage>
        <taxon>Eukaryota</taxon>
        <taxon>Fungi</taxon>
        <taxon>Dikarya</taxon>
        <taxon>Ascomycota</taxon>
        <taxon>Pezizomycotina</taxon>
        <taxon>Eurotiomycetes</taxon>
        <taxon>Eurotiomycetidae</taxon>
        <taxon>Eurotiales</taxon>
        <taxon>Thermoascaceae</taxon>
        <taxon>Paecilomyces</taxon>
    </lineage>
</organism>
<feature type="transmembrane region" description="Helical" evidence="8">
    <location>
        <begin position="253"/>
        <end position="273"/>
    </location>
</feature>
<feature type="transmembrane region" description="Helical" evidence="8">
    <location>
        <begin position="280"/>
        <end position="301"/>
    </location>
</feature>
<dbReference type="PANTHER" id="PTHR48022:SF2">
    <property type="entry name" value="PLASTIDIC GLUCOSE TRANSPORTER 4"/>
    <property type="match status" value="1"/>
</dbReference>
<name>A0ABR3XK15_9EURO</name>
<dbReference type="PROSITE" id="PS50850">
    <property type="entry name" value="MFS"/>
    <property type="match status" value="1"/>
</dbReference>
<sequence>MALGNLRGRNLSLVVGLVGALGFMLQGYDQAVANGLLTLKAFVEEFPAIDTLNTSGARKAHNSTIQGLGVGGFTATIPMYVAENTRAKNRGQMVLLQGFFAIGGIVIASWLEFGLYYVNSNPVSWRFPIAFQSIFAIGVVAGILFLPESPRWLVRQDRMEDAAKVLAQLEDTDGDNEAVSRGLDVIRQSLEDDRGGGKSRNPFGCNETRNFHRTCLAVGVNIIAQMSGINIITFYSDTILEADLGYSGNTSRIISGCLQIWQFICAGLAILLIDRVGRRVLIIVAALGMAISHACLAGLSSNISNKSVASASLLFYFLAFFCFPIGLFLVPFMYAAEIAPLQTRAKVTAMSAAANWLFNFLIAEVTPVGFDNIGWKYYLIYASISVVGSIIFYFFYPETKGRSLEEIDDIFLQSTGVFDPVRIAGEMPFHTDVLAVVDEKATDIYVENV</sequence>
<dbReference type="InterPro" id="IPR036259">
    <property type="entry name" value="MFS_trans_sf"/>
</dbReference>
<dbReference type="InterPro" id="IPR005829">
    <property type="entry name" value="Sugar_transporter_CS"/>
</dbReference>